<accession>A0A373A220</accession>
<proteinExistence type="predicted"/>
<organism evidence="1 2">
    <name type="scientific">Kitasatospora xanthocidica</name>
    <dbReference type="NCBI Taxonomy" id="83382"/>
    <lineage>
        <taxon>Bacteria</taxon>
        <taxon>Bacillati</taxon>
        <taxon>Actinomycetota</taxon>
        <taxon>Actinomycetes</taxon>
        <taxon>Kitasatosporales</taxon>
        <taxon>Streptomycetaceae</taxon>
        <taxon>Kitasatospora</taxon>
    </lineage>
</organism>
<evidence type="ECO:0000313" key="1">
    <source>
        <dbReference type="EMBL" id="RGD62198.1"/>
    </source>
</evidence>
<comment type="caution">
    <text evidence="1">The sequence shown here is derived from an EMBL/GenBank/DDBJ whole genome shotgun (WGS) entry which is preliminary data.</text>
</comment>
<sequence>MSRRTNRKDGTAVTTDKLETAAAPEVLLHDIPPGLVRTVTRSPAKARLYGVDNYFRESSRLFGDDLDDVLRTTLCVLKPEAAAGRRYRPALDALRDNGFRPVDAVRFRHHRLTVRETWRFQLNFASRERIDAMDLVLGTSDSVMLVLRDERWTPGDVPAAVRLTALKGPSDPAQRRPEHLRSRLGAVNGLFNFTHTSDEPIDVMREIAIVCDEERRRLLHARVRAGHDAVPEALAAFAELEAETPAHDLDLENSWRRLAAAEGPAGEPARLRAAGREVSVRQIAAALRAGADGPAQHWDLLSVLTHSLRFNEPGIGRIFPNVLLESWQNAPAVPA</sequence>
<dbReference type="SUPFAM" id="SSF54919">
    <property type="entry name" value="Nucleoside diphosphate kinase, NDK"/>
    <property type="match status" value="1"/>
</dbReference>
<evidence type="ECO:0000313" key="2">
    <source>
        <dbReference type="Proteomes" id="UP000263377"/>
    </source>
</evidence>
<name>A0A373A220_9ACTN</name>
<gene>
    <name evidence="1" type="ORF">DR950_34585</name>
</gene>
<dbReference type="Gene3D" id="3.30.70.141">
    <property type="entry name" value="Nucleoside diphosphate kinase-like domain"/>
    <property type="match status" value="1"/>
</dbReference>
<protein>
    <submittedName>
        <fullName evidence="1">Uncharacterized protein</fullName>
    </submittedName>
</protein>
<reference evidence="1 2" key="1">
    <citation type="submission" date="2018-08" db="EMBL/GenBank/DDBJ databases">
        <title>Diversity &amp; Physiological Properties of Lignin-Decomposing Actinobacteria from Soil.</title>
        <authorList>
            <person name="Roh S.G."/>
            <person name="Kim S.B."/>
        </authorList>
    </citation>
    <scope>NUCLEOTIDE SEQUENCE [LARGE SCALE GENOMIC DNA]</scope>
    <source>
        <strain evidence="1 2">MMS17-GH009</strain>
    </source>
</reference>
<dbReference type="EMBL" id="QVIG01000001">
    <property type="protein sequence ID" value="RGD62198.1"/>
    <property type="molecule type" value="Genomic_DNA"/>
</dbReference>
<dbReference type="AlphaFoldDB" id="A0A373A220"/>
<dbReference type="Proteomes" id="UP000263377">
    <property type="component" value="Unassembled WGS sequence"/>
</dbReference>
<keyword evidence="2" id="KW-1185">Reference proteome</keyword>
<dbReference type="InterPro" id="IPR036850">
    <property type="entry name" value="NDK-like_dom_sf"/>
</dbReference>